<comment type="caution">
    <text evidence="2">The sequence shown here is derived from an EMBL/GenBank/DDBJ whole genome shotgun (WGS) entry which is preliminary data.</text>
</comment>
<protein>
    <submittedName>
        <fullName evidence="2">Uncharacterized protein</fullName>
    </submittedName>
</protein>
<name>A0AAJ0H4D4_9PEZI</name>
<reference evidence="2" key="2">
    <citation type="submission" date="2023-06" db="EMBL/GenBank/DDBJ databases">
        <authorList>
            <consortium name="Lawrence Berkeley National Laboratory"/>
            <person name="Mondo S.J."/>
            <person name="Hensen N."/>
            <person name="Bonometti L."/>
            <person name="Westerberg I."/>
            <person name="Brannstrom I.O."/>
            <person name="Guillou S."/>
            <person name="Cros-Aarteil S."/>
            <person name="Calhoun S."/>
            <person name="Haridas S."/>
            <person name="Kuo A."/>
            <person name="Pangilinan J."/>
            <person name="Riley R."/>
            <person name="Labutti K."/>
            <person name="Andreopoulos B."/>
            <person name="Lipzen A."/>
            <person name="Chen C."/>
            <person name="Yanf M."/>
            <person name="Daum C."/>
            <person name="Ng V."/>
            <person name="Clum A."/>
            <person name="Steindorff A."/>
            <person name="Ohm R."/>
            <person name="Martin F."/>
            <person name="Silar P."/>
            <person name="Natvig D."/>
            <person name="Lalanne C."/>
            <person name="Gautier V."/>
            <person name="Ament-Velasquez S.L."/>
            <person name="Kruys A."/>
            <person name="Hutchinson M.I."/>
            <person name="Powell A.J."/>
            <person name="Barry K."/>
            <person name="Miller A.N."/>
            <person name="Grigoriev I.V."/>
            <person name="Debuchy R."/>
            <person name="Gladieux P."/>
            <person name="Thoren M.H."/>
            <person name="Johannesson H."/>
        </authorList>
    </citation>
    <scope>NUCLEOTIDE SEQUENCE</scope>
    <source>
        <strain evidence="2">CBS 333.67</strain>
    </source>
</reference>
<dbReference type="AlphaFoldDB" id="A0AAJ0H4D4"/>
<keyword evidence="3" id="KW-1185">Reference proteome</keyword>
<dbReference type="Proteomes" id="UP001273166">
    <property type="component" value="Unassembled WGS sequence"/>
</dbReference>
<gene>
    <name evidence="2" type="ORF">B0T15DRAFT_507877</name>
</gene>
<organism evidence="2 3">
    <name type="scientific">Chaetomium strumarium</name>
    <dbReference type="NCBI Taxonomy" id="1170767"/>
    <lineage>
        <taxon>Eukaryota</taxon>
        <taxon>Fungi</taxon>
        <taxon>Dikarya</taxon>
        <taxon>Ascomycota</taxon>
        <taxon>Pezizomycotina</taxon>
        <taxon>Sordariomycetes</taxon>
        <taxon>Sordariomycetidae</taxon>
        <taxon>Sordariales</taxon>
        <taxon>Chaetomiaceae</taxon>
        <taxon>Chaetomium</taxon>
    </lineage>
</organism>
<dbReference type="RefSeq" id="XP_062727085.1">
    <property type="nucleotide sequence ID" value="XM_062867675.1"/>
</dbReference>
<proteinExistence type="predicted"/>
<evidence type="ECO:0000313" key="3">
    <source>
        <dbReference type="Proteomes" id="UP001273166"/>
    </source>
</evidence>
<dbReference type="GeneID" id="87886504"/>
<evidence type="ECO:0000256" key="1">
    <source>
        <dbReference type="SAM" id="MobiDB-lite"/>
    </source>
</evidence>
<feature type="compositionally biased region" description="Basic and acidic residues" evidence="1">
    <location>
        <begin position="224"/>
        <end position="234"/>
    </location>
</feature>
<feature type="region of interest" description="Disordered" evidence="1">
    <location>
        <begin position="215"/>
        <end position="250"/>
    </location>
</feature>
<accession>A0AAJ0H4D4</accession>
<evidence type="ECO:0000313" key="2">
    <source>
        <dbReference type="EMBL" id="KAK3311305.1"/>
    </source>
</evidence>
<sequence length="250" mass="28333">MGTRHLICVFWKGRWVIAQYGQFDGYPEVQGVRLFKFLSVAHNIERLRAGLDHVYYPTAEELEAIRDECAAFEQNLRDQGLDWGFRTNVVKELYPTLDRETSARILSIIARPTQAAEEDGAEDVAEEPKKFPVQLRLGFANDSLFCEWAYVVDLDQEVLEVYGGHEHKHDGHRFKDVGEPDQPVPTFVCSFTFSELYLTKSPQEFVQRISKALRGEADNAASDEETKVQEKADDAASNEETGAQEEGRGA</sequence>
<reference evidence="2" key="1">
    <citation type="journal article" date="2023" name="Mol. Phylogenet. Evol.">
        <title>Genome-scale phylogeny and comparative genomics of the fungal order Sordariales.</title>
        <authorList>
            <person name="Hensen N."/>
            <person name="Bonometti L."/>
            <person name="Westerberg I."/>
            <person name="Brannstrom I.O."/>
            <person name="Guillou S."/>
            <person name="Cros-Aarteil S."/>
            <person name="Calhoun S."/>
            <person name="Haridas S."/>
            <person name="Kuo A."/>
            <person name="Mondo S."/>
            <person name="Pangilinan J."/>
            <person name="Riley R."/>
            <person name="LaButti K."/>
            <person name="Andreopoulos B."/>
            <person name="Lipzen A."/>
            <person name="Chen C."/>
            <person name="Yan M."/>
            <person name="Daum C."/>
            <person name="Ng V."/>
            <person name="Clum A."/>
            <person name="Steindorff A."/>
            <person name="Ohm R.A."/>
            <person name="Martin F."/>
            <person name="Silar P."/>
            <person name="Natvig D.O."/>
            <person name="Lalanne C."/>
            <person name="Gautier V."/>
            <person name="Ament-Velasquez S.L."/>
            <person name="Kruys A."/>
            <person name="Hutchinson M.I."/>
            <person name="Powell A.J."/>
            <person name="Barry K."/>
            <person name="Miller A.N."/>
            <person name="Grigoriev I.V."/>
            <person name="Debuchy R."/>
            <person name="Gladieux P."/>
            <person name="Hiltunen Thoren M."/>
            <person name="Johannesson H."/>
        </authorList>
    </citation>
    <scope>NUCLEOTIDE SEQUENCE</scope>
    <source>
        <strain evidence="2">CBS 333.67</strain>
    </source>
</reference>
<dbReference type="EMBL" id="JAUDZG010000001">
    <property type="protein sequence ID" value="KAK3311305.1"/>
    <property type="molecule type" value="Genomic_DNA"/>
</dbReference>